<keyword evidence="11" id="KW-1185">Reference proteome</keyword>
<evidence type="ECO:0000256" key="3">
    <source>
        <dbReference type="ARBA" id="ARBA00022475"/>
    </source>
</evidence>
<feature type="transmembrane region" description="Helical" evidence="8">
    <location>
        <begin position="361"/>
        <end position="379"/>
    </location>
</feature>
<dbReference type="PRINTS" id="PR01437">
    <property type="entry name" value="NUOXDRDTASE4"/>
</dbReference>
<feature type="transmembrane region" description="Helical" evidence="8">
    <location>
        <begin position="292"/>
        <end position="308"/>
    </location>
</feature>
<comment type="caution">
    <text evidence="10">The sequence shown here is derived from an EMBL/GenBank/DDBJ whole genome shotgun (WGS) entry which is preliminary data.</text>
</comment>
<sequence length="537" mass="60329">MNLYWLILLPILFGALYYLLPVRISKYISVVFQVIMVALAFDVFYHVKNYGQLIHNIGNWPDYIGIALRADELALVMVLLTTVLFLGMGLYQLKSNYIDKLLVFLTLVLEGLIIGIFLSNDLFNIFVLIEVSTVIISILIMFKKDSQAIYDGILYLLINVVSMLFFLMGLGILYKTVGVVDFYGVEKGLHNIDNARVLILPYAFIITSISLKVALMPLFSWLPKAHGTPSAPSTISAILSGLYVKSGVYLFIRVQTMFSPQIDTKELFYIMGFMTAVIGFILAMAQKDIKLLLAYSTVSQIGLIMMGINMNSPQAQMGGIYHIINHAFFKSTLFLTAGMIIDVYNTRNVYEIRGVWKRMPYVSVATILAVLGIVGAPFFNGSISKYWIAYGAKDSWAEYGIMLVNLGTVITFVKYTAMLTGFKKVKQAKKENTDILQNSVVIIMGGLCFIGGLFSEFIVEYLFGTELMIDTVSYALKSMAFILTLIIGIVIFKFWLKKSSIPSKLNRFELSFNGICLVITLFFVFMVVYLDFQLPKG</sequence>
<comment type="similarity">
    <text evidence="2">Belongs to the CPA3 antiporters (TC 2.A.63) subunit D family.</text>
</comment>
<feature type="transmembrane region" description="Helical" evidence="8">
    <location>
        <begin position="125"/>
        <end position="142"/>
    </location>
</feature>
<feature type="transmembrane region" description="Helical" evidence="8">
    <location>
        <begin position="475"/>
        <end position="496"/>
    </location>
</feature>
<evidence type="ECO:0000313" key="10">
    <source>
        <dbReference type="EMBL" id="MBH1939350.1"/>
    </source>
</evidence>
<dbReference type="Pfam" id="PF00361">
    <property type="entry name" value="Proton_antipo_M"/>
    <property type="match status" value="1"/>
</dbReference>
<dbReference type="InterPro" id="IPR003918">
    <property type="entry name" value="NADH_UbQ_OxRdtase"/>
</dbReference>
<keyword evidence="5 8" id="KW-1133">Transmembrane helix</keyword>
<dbReference type="PANTHER" id="PTHR42703:SF1">
    <property type="entry name" value="NA(+)_H(+) ANTIPORTER SUBUNIT D1"/>
    <property type="match status" value="1"/>
</dbReference>
<dbReference type="RefSeq" id="WP_197659582.1">
    <property type="nucleotide sequence ID" value="NZ_JAEAGR010000001.1"/>
</dbReference>
<dbReference type="GO" id="GO:0008137">
    <property type="term" value="F:NADH dehydrogenase (ubiquinone) activity"/>
    <property type="evidence" value="ECO:0007669"/>
    <property type="project" value="InterPro"/>
</dbReference>
<dbReference type="AlphaFoldDB" id="A0A8J7H7C9"/>
<keyword evidence="6 8" id="KW-0472">Membrane</keyword>
<dbReference type="EMBL" id="JAEAGR010000001">
    <property type="protein sequence ID" value="MBH1939350.1"/>
    <property type="molecule type" value="Genomic_DNA"/>
</dbReference>
<gene>
    <name evidence="10" type="ORF">I5677_00420</name>
</gene>
<name>A0A8J7H7C9_9FIRM</name>
<feature type="transmembrane region" description="Helical" evidence="8">
    <location>
        <begin position="234"/>
        <end position="252"/>
    </location>
</feature>
<dbReference type="GO" id="GO:0042773">
    <property type="term" value="P:ATP synthesis coupled electron transport"/>
    <property type="evidence" value="ECO:0007669"/>
    <property type="project" value="InterPro"/>
</dbReference>
<feature type="transmembrane region" description="Helical" evidence="8">
    <location>
        <begin position="27"/>
        <end position="46"/>
    </location>
</feature>
<dbReference type="PANTHER" id="PTHR42703">
    <property type="entry name" value="NADH DEHYDROGENASE"/>
    <property type="match status" value="1"/>
</dbReference>
<organism evidence="10 11">
    <name type="scientific">Mobilitalea sibirica</name>
    <dbReference type="NCBI Taxonomy" id="1462919"/>
    <lineage>
        <taxon>Bacteria</taxon>
        <taxon>Bacillati</taxon>
        <taxon>Bacillota</taxon>
        <taxon>Clostridia</taxon>
        <taxon>Lachnospirales</taxon>
        <taxon>Lachnospiraceae</taxon>
        <taxon>Mobilitalea</taxon>
    </lineage>
</organism>
<dbReference type="Proteomes" id="UP000623269">
    <property type="component" value="Unassembled WGS sequence"/>
</dbReference>
<keyword evidence="4 7" id="KW-0812">Transmembrane</keyword>
<dbReference type="GO" id="GO:0005886">
    <property type="term" value="C:plasma membrane"/>
    <property type="evidence" value="ECO:0007669"/>
    <property type="project" value="UniProtKB-SubCell"/>
</dbReference>
<feature type="transmembrane region" description="Helical" evidence="8">
    <location>
        <begin position="6"/>
        <end position="22"/>
    </location>
</feature>
<reference evidence="10" key="1">
    <citation type="submission" date="2020-12" db="EMBL/GenBank/DDBJ databases">
        <title>M. sibirica DSM 26468T genome.</title>
        <authorList>
            <person name="Thieme N."/>
            <person name="Rettenmaier R."/>
            <person name="Zverlov V."/>
            <person name="Liebl W."/>
        </authorList>
    </citation>
    <scope>NUCLEOTIDE SEQUENCE</scope>
    <source>
        <strain evidence="10">DSM 26468</strain>
    </source>
</reference>
<evidence type="ECO:0000256" key="4">
    <source>
        <dbReference type="ARBA" id="ARBA00022692"/>
    </source>
</evidence>
<feature type="transmembrane region" description="Helical" evidence="8">
    <location>
        <begin position="154"/>
        <end position="174"/>
    </location>
</feature>
<feature type="transmembrane region" description="Helical" evidence="8">
    <location>
        <begin position="199"/>
        <end position="222"/>
    </location>
</feature>
<feature type="transmembrane region" description="Helical" evidence="8">
    <location>
        <begin position="399"/>
        <end position="419"/>
    </location>
</feature>
<feature type="transmembrane region" description="Helical" evidence="8">
    <location>
        <begin position="267"/>
        <end position="285"/>
    </location>
</feature>
<comment type="subcellular location">
    <subcellularLocation>
        <location evidence="1">Cell membrane</location>
        <topology evidence="1">Multi-pass membrane protein</topology>
    </subcellularLocation>
    <subcellularLocation>
        <location evidence="7">Membrane</location>
        <topology evidence="7">Multi-pass membrane protein</topology>
    </subcellularLocation>
</comment>
<dbReference type="InterPro" id="IPR050586">
    <property type="entry name" value="CPA3_Na-H_Antiporter_D"/>
</dbReference>
<evidence type="ECO:0000256" key="7">
    <source>
        <dbReference type="RuleBase" id="RU000320"/>
    </source>
</evidence>
<evidence type="ECO:0000313" key="11">
    <source>
        <dbReference type="Proteomes" id="UP000623269"/>
    </source>
</evidence>
<feature type="domain" description="NADH:quinone oxidoreductase/Mrp antiporter transmembrane" evidence="9">
    <location>
        <begin position="119"/>
        <end position="411"/>
    </location>
</feature>
<evidence type="ECO:0000256" key="5">
    <source>
        <dbReference type="ARBA" id="ARBA00022989"/>
    </source>
</evidence>
<evidence type="ECO:0000256" key="2">
    <source>
        <dbReference type="ARBA" id="ARBA00005346"/>
    </source>
</evidence>
<feature type="transmembrane region" description="Helical" evidence="8">
    <location>
        <begin position="320"/>
        <end position="341"/>
    </location>
</feature>
<keyword evidence="3" id="KW-1003">Cell membrane</keyword>
<dbReference type="InterPro" id="IPR001750">
    <property type="entry name" value="ND/Mrp_TM"/>
</dbReference>
<feature type="transmembrane region" description="Helical" evidence="8">
    <location>
        <begin position="66"/>
        <end position="89"/>
    </location>
</feature>
<evidence type="ECO:0000259" key="9">
    <source>
        <dbReference type="Pfam" id="PF00361"/>
    </source>
</evidence>
<accession>A0A8J7H7C9</accession>
<protein>
    <submittedName>
        <fullName evidence="10">Proton-conducting membrane transporter</fullName>
    </submittedName>
</protein>
<evidence type="ECO:0000256" key="8">
    <source>
        <dbReference type="SAM" id="Phobius"/>
    </source>
</evidence>
<evidence type="ECO:0000256" key="6">
    <source>
        <dbReference type="ARBA" id="ARBA00023136"/>
    </source>
</evidence>
<feature type="transmembrane region" description="Helical" evidence="8">
    <location>
        <begin position="508"/>
        <end position="530"/>
    </location>
</feature>
<evidence type="ECO:0000256" key="1">
    <source>
        <dbReference type="ARBA" id="ARBA00004651"/>
    </source>
</evidence>
<feature type="transmembrane region" description="Helical" evidence="8">
    <location>
        <begin position="440"/>
        <end position="463"/>
    </location>
</feature>
<proteinExistence type="inferred from homology"/>
<feature type="transmembrane region" description="Helical" evidence="8">
    <location>
        <begin position="101"/>
        <end position="119"/>
    </location>
</feature>